<dbReference type="GO" id="GO:0044389">
    <property type="term" value="F:ubiquitin-like protein ligase binding"/>
    <property type="evidence" value="ECO:0007669"/>
    <property type="project" value="TreeGrafter"/>
</dbReference>
<evidence type="ECO:0000256" key="4">
    <source>
        <dbReference type="ARBA" id="ARBA00023136"/>
    </source>
</evidence>
<dbReference type="SMART" id="SM01128">
    <property type="entry name" value="DDRGK"/>
    <property type="match status" value="1"/>
</dbReference>
<dbReference type="SUPFAM" id="SSF46785">
    <property type="entry name" value="Winged helix' DNA-binding domain"/>
    <property type="match status" value="1"/>
</dbReference>
<sequence>MFLVVICGIVLVLVLGVLLLKKWPSRCVGREITHVKRGAMKPSPHIAECNEESCSADVDESDEYSEGELGVLKKNTSGGMGVVRRRHGHRGAVRTDIKRGENDSGAGHLRLSRLQKKKQEKEREREERQRALEALQEGRRVRQEEEREEQESREREEKERKELEEKALQELREEKKRREDEEYAKWVGAIGVEERGELGEEEQRRHDALIEYLKERARKIETRRQMLNRHTASGDHSENKPDVDGTASDDVKNILILAEVARKHDVTVDIAVKLIESLLKDGTISGVFDERGKFVLVAEEHYLKVAEFIQLRGRVSMKELVRECNRVIMS</sequence>
<evidence type="ECO:0000256" key="5">
    <source>
        <dbReference type="SAM" id="MobiDB-lite"/>
    </source>
</evidence>
<feature type="compositionally biased region" description="Basic and acidic residues" evidence="5">
    <location>
        <begin position="93"/>
        <end position="102"/>
    </location>
</feature>
<name>G0U5X7_TRYVY</name>
<dbReference type="GO" id="GO:0016020">
    <property type="term" value="C:membrane"/>
    <property type="evidence" value="ECO:0007669"/>
    <property type="project" value="UniProtKB-SubCell"/>
</dbReference>
<gene>
    <name evidence="6" type="ORF">TVY486_1003310</name>
</gene>
<dbReference type="EMBL" id="HE573026">
    <property type="protein sequence ID" value="CCC51278.1"/>
    <property type="molecule type" value="Genomic_DNA"/>
</dbReference>
<evidence type="ECO:0000256" key="2">
    <source>
        <dbReference type="ARBA" id="ARBA00022692"/>
    </source>
</evidence>
<dbReference type="PANTHER" id="PTHR48176">
    <property type="entry name" value="DDRGK DOMAIN-CONTAINING PROTEIN 1"/>
    <property type="match status" value="1"/>
</dbReference>
<dbReference type="InterPro" id="IPR036390">
    <property type="entry name" value="WH_DNA-bd_sf"/>
</dbReference>
<evidence type="ECO:0000256" key="1">
    <source>
        <dbReference type="ARBA" id="ARBA00004167"/>
    </source>
</evidence>
<feature type="compositionally biased region" description="Basic and acidic residues" evidence="5">
    <location>
        <begin position="117"/>
        <end position="163"/>
    </location>
</feature>
<organism evidence="6">
    <name type="scientific">Trypanosoma vivax (strain Y486)</name>
    <dbReference type="NCBI Taxonomy" id="1055687"/>
    <lineage>
        <taxon>Eukaryota</taxon>
        <taxon>Discoba</taxon>
        <taxon>Euglenozoa</taxon>
        <taxon>Kinetoplastea</taxon>
        <taxon>Metakinetoplastina</taxon>
        <taxon>Trypanosomatida</taxon>
        <taxon>Trypanosomatidae</taxon>
        <taxon>Trypanosoma</taxon>
        <taxon>Duttonella</taxon>
    </lineage>
</organism>
<comment type="subcellular location">
    <subcellularLocation>
        <location evidence="1">Membrane</location>
        <topology evidence="1">Single-pass membrane protein</topology>
    </subcellularLocation>
</comment>
<dbReference type="Gene3D" id="1.10.10.10">
    <property type="entry name" value="Winged helix-like DNA-binding domain superfamily/Winged helix DNA-binding domain"/>
    <property type="match status" value="1"/>
</dbReference>
<feature type="region of interest" description="Disordered" evidence="5">
    <location>
        <begin position="75"/>
        <end position="163"/>
    </location>
</feature>
<dbReference type="InterPro" id="IPR050899">
    <property type="entry name" value="DDRGK_domain-containing"/>
</dbReference>
<reference evidence="6" key="1">
    <citation type="journal article" date="2012" name="Proc. Natl. Acad. Sci. U.S.A.">
        <title>Antigenic diversity is generated by distinct evolutionary mechanisms in African trypanosome species.</title>
        <authorList>
            <person name="Jackson A.P."/>
            <person name="Berry A."/>
            <person name="Aslett M."/>
            <person name="Allison H.C."/>
            <person name="Burton P."/>
            <person name="Vavrova-Anderson J."/>
            <person name="Brown R."/>
            <person name="Browne H."/>
            <person name="Corton N."/>
            <person name="Hauser H."/>
            <person name="Gamble J."/>
            <person name="Gilderthorp R."/>
            <person name="Marcello L."/>
            <person name="McQuillan J."/>
            <person name="Otto T.D."/>
            <person name="Quail M.A."/>
            <person name="Sanders M.J."/>
            <person name="van Tonder A."/>
            <person name="Ginger M.L."/>
            <person name="Field M.C."/>
            <person name="Barry J.D."/>
            <person name="Hertz-Fowler C."/>
            <person name="Berriman M."/>
        </authorList>
    </citation>
    <scope>NUCLEOTIDE SEQUENCE</scope>
    <source>
        <strain evidence="6">Y486</strain>
    </source>
</reference>
<dbReference type="AlphaFoldDB" id="G0U5X7"/>
<keyword evidence="3" id="KW-1133">Transmembrane helix</keyword>
<accession>G0U5X7</accession>
<keyword evidence="4" id="KW-0472">Membrane</keyword>
<evidence type="ECO:0000313" key="6">
    <source>
        <dbReference type="EMBL" id="CCC51278.1"/>
    </source>
</evidence>
<evidence type="ECO:0000256" key="3">
    <source>
        <dbReference type="ARBA" id="ARBA00022989"/>
    </source>
</evidence>
<proteinExistence type="predicted"/>
<dbReference type="VEuPathDB" id="TriTrypDB:TvY486_1003310"/>
<evidence type="ECO:0008006" key="7">
    <source>
        <dbReference type="Google" id="ProtNLM"/>
    </source>
</evidence>
<dbReference type="InterPro" id="IPR019153">
    <property type="entry name" value="DDRGK_dom-contain"/>
</dbReference>
<keyword evidence="2" id="KW-0812">Transmembrane</keyword>
<dbReference type="PANTHER" id="PTHR48176:SF1">
    <property type="entry name" value="DDRGK DOMAIN-CONTAINING PROTEIN 1"/>
    <property type="match status" value="1"/>
</dbReference>
<protein>
    <recommendedName>
        <fullName evidence="7">DDRGK domain-containing protein 1</fullName>
    </recommendedName>
</protein>
<dbReference type="Pfam" id="PF09756">
    <property type="entry name" value="DDRGK"/>
    <property type="match status" value="1"/>
</dbReference>
<feature type="compositionally biased region" description="Basic residues" evidence="5">
    <location>
        <begin position="83"/>
        <end position="92"/>
    </location>
</feature>
<dbReference type="InterPro" id="IPR036388">
    <property type="entry name" value="WH-like_DNA-bd_sf"/>
</dbReference>